<proteinExistence type="predicted"/>
<reference evidence="1 2" key="1">
    <citation type="submission" date="2018-08" db="EMBL/GenBank/DDBJ databases">
        <title>Recombination of ecologically and evolutionarily significant loci maintains genetic cohesion in the Pseudomonas syringae species complex.</title>
        <authorList>
            <person name="Dillon M."/>
            <person name="Thakur S."/>
            <person name="Almeida R.N.D."/>
            <person name="Weir B.S."/>
            <person name="Guttman D.S."/>
        </authorList>
    </citation>
    <scope>NUCLEOTIDE SEQUENCE [LARGE SCALE GENOMIC DNA]</scope>
    <source>
        <strain evidence="1 2">ICMP 14479</strain>
    </source>
</reference>
<dbReference type="AlphaFoldDB" id="A0A3M5VLY1"/>
<gene>
    <name evidence="1" type="ORF">ALP29_201705</name>
</gene>
<name>A0A3M5VLY1_PSESX</name>
<evidence type="ECO:0000313" key="1">
    <source>
        <dbReference type="EMBL" id="RMU58615.1"/>
    </source>
</evidence>
<organism evidence="1 2">
    <name type="scientific">Pseudomonas syringae pv. avii</name>
    <dbReference type="NCBI Taxonomy" id="663959"/>
    <lineage>
        <taxon>Bacteria</taxon>
        <taxon>Pseudomonadati</taxon>
        <taxon>Pseudomonadota</taxon>
        <taxon>Gammaproteobacteria</taxon>
        <taxon>Pseudomonadales</taxon>
        <taxon>Pseudomonadaceae</taxon>
        <taxon>Pseudomonas</taxon>
        <taxon>Pseudomonas syringae</taxon>
    </lineage>
</organism>
<accession>A0A3M5VLY1</accession>
<sequence length="96" mass="10828">MASGLALDRRPAEITFQIGKGRTFNVALRIVTLAVIRIFQGKATIENDQTRRFLAHGQAFRADQLRNGHDTLLWQKPDGQAAHRFWIQARASGNDE</sequence>
<dbReference type="Proteomes" id="UP000280395">
    <property type="component" value="Unassembled WGS sequence"/>
</dbReference>
<dbReference type="EMBL" id="RBUA01000555">
    <property type="protein sequence ID" value="RMU58615.1"/>
    <property type="molecule type" value="Genomic_DNA"/>
</dbReference>
<protein>
    <submittedName>
        <fullName evidence="1">Uncharacterized protein</fullName>
    </submittedName>
</protein>
<comment type="caution">
    <text evidence="1">The sequence shown here is derived from an EMBL/GenBank/DDBJ whole genome shotgun (WGS) entry which is preliminary data.</text>
</comment>
<evidence type="ECO:0000313" key="2">
    <source>
        <dbReference type="Proteomes" id="UP000280395"/>
    </source>
</evidence>